<protein>
    <submittedName>
        <fullName evidence="2">Uncharacterized protein</fullName>
    </submittedName>
</protein>
<feature type="compositionally biased region" description="Basic residues" evidence="1">
    <location>
        <begin position="81"/>
        <end position="90"/>
    </location>
</feature>
<evidence type="ECO:0000313" key="2">
    <source>
        <dbReference type="EMBL" id="MFC5895583.1"/>
    </source>
</evidence>
<proteinExistence type="predicted"/>
<organism evidence="2 3">
    <name type="scientific">Streptomyces ramulosus</name>
    <dbReference type="NCBI Taxonomy" id="47762"/>
    <lineage>
        <taxon>Bacteria</taxon>
        <taxon>Bacillati</taxon>
        <taxon>Actinomycetota</taxon>
        <taxon>Actinomycetes</taxon>
        <taxon>Kitasatosporales</taxon>
        <taxon>Streptomycetaceae</taxon>
        <taxon>Streptomyces</taxon>
    </lineage>
</organism>
<feature type="region of interest" description="Disordered" evidence="1">
    <location>
        <begin position="59"/>
        <end position="90"/>
    </location>
</feature>
<sequence length="90" mass="9867">MLRVMLRLLADAHDGEPSAPVVETDDPGILCPMSSHDLKQQSETVYRCDEHGVTLILHATDPAPDLPPRPERAPFAPTPRAGRHRRPDGA</sequence>
<evidence type="ECO:0000313" key="3">
    <source>
        <dbReference type="Proteomes" id="UP001596241"/>
    </source>
</evidence>
<name>A0ABW1FRR0_9ACTN</name>
<accession>A0ABW1FRR0</accession>
<dbReference type="Proteomes" id="UP001596241">
    <property type="component" value="Unassembled WGS sequence"/>
</dbReference>
<dbReference type="RefSeq" id="WP_345088517.1">
    <property type="nucleotide sequence ID" value="NZ_BAAAWG010000014.1"/>
</dbReference>
<keyword evidence="3" id="KW-1185">Reference proteome</keyword>
<dbReference type="EMBL" id="JBHSPW010000011">
    <property type="protein sequence ID" value="MFC5895583.1"/>
    <property type="molecule type" value="Genomic_DNA"/>
</dbReference>
<evidence type="ECO:0000256" key="1">
    <source>
        <dbReference type="SAM" id="MobiDB-lite"/>
    </source>
</evidence>
<comment type="caution">
    <text evidence="2">The sequence shown here is derived from an EMBL/GenBank/DDBJ whole genome shotgun (WGS) entry which is preliminary data.</text>
</comment>
<reference evidence="3" key="1">
    <citation type="journal article" date="2019" name="Int. J. Syst. Evol. Microbiol.">
        <title>The Global Catalogue of Microorganisms (GCM) 10K type strain sequencing project: providing services to taxonomists for standard genome sequencing and annotation.</title>
        <authorList>
            <consortium name="The Broad Institute Genomics Platform"/>
            <consortium name="The Broad Institute Genome Sequencing Center for Infectious Disease"/>
            <person name="Wu L."/>
            <person name="Ma J."/>
        </authorList>
    </citation>
    <scope>NUCLEOTIDE SEQUENCE [LARGE SCALE GENOMIC DNA]</scope>
    <source>
        <strain evidence="3">CGMCC 1.15809</strain>
    </source>
</reference>
<gene>
    <name evidence="2" type="ORF">ACFP3M_22570</name>
</gene>